<dbReference type="AlphaFoldDB" id="A0A0F9SYX0"/>
<name>A0A0F9SYX0_9ZZZZ</name>
<accession>A0A0F9SYX0</accession>
<reference evidence="1" key="1">
    <citation type="journal article" date="2015" name="Nature">
        <title>Complex archaea that bridge the gap between prokaryotes and eukaryotes.</title>
        <authorList>
            <person name="Spang A."/>
            <person name="Saw J.H."/>
            <person name="Jorgensen S.L."/>
            <person name="Zaremba-Niedzwiedzka K."/>
            <person name="Martijn J."/>
            <person name="Lind A.E."/>
            <person name="van Eijk R."/>
            <person name="Schleper C."/>
            <person name="Guy L."/>
            <person name="Ettema T.J."/>
        </authorList>
    </citation>
    <scope>NUCLEOTIDE SEQUENCE</scope>
</reference>
<comment type="caution">
    <text evidence="1">The sequence shown here is derived from an EMBL/GenBank/DDBJ whole genome shotgun (WGS) entry which is preliminary data.</text>
</comment>
<organism evidence="1">
    <name type="scientific">marine sediment metagenome</name>
    <dbReference type="NCBI Taxonomy" id="412755"/>
    <lineage>
        <taxon>unclassified sequences</taxon>
        <taxon>metagenomes</taxon>
        <taxon>ecological metagenomes</taxon>
    </lineage>
</organism>
<dbReference type="EMBL" id="LAZR01000466">
    <property type="protein sequence ID" value="KKN67792.1"/>
    <property type="molecule type" value="Genomic_DNA"/>
</dbReference>
<evidence type="ECO:0000313" key="1">
    <source>
        <dbReference type="EMBL" id="KKN67792.1"/>
    </source>
</evidence>
<protein>
    <submittedName>
        <fullName evidence="1">Uncharacterized protein</fullName>
    </submittedName>
</protein>
<sequence length="143" mass="15756">MPDNDKNDKNDKVVRSAGLAEGTSIDATLAQGGVWQTMVFTVPLSTPEDRVQAAGAKYRNIFGSLLEDRGKRDKDDTKVLGMRGPTRVKQMESTSTFAQGLIDPTRKKYCVWAFVTRRPTALHMDIPDALVPAAQEMGMQPTE</sequence>
<proteinExistence type="predicted"/>
<gene>
    <name evidence="1" type="ORF">LCGC14_0458250</name>
</gene>